<dbReference type="RefSeq" id="WP_092050442.1">
    <property type="nucleotide sequence ID" value="NZ_FOQD01000008.1"/>
</dbReference>
<dbReference type="STRING" id="1576369.SAMN05421753_108143"/>
<evidence type="ECO:0000313" key="1">
    <source>
        <dbReference type="EMBL" id="SFI37608.1"/>
    </source>
</evidence>
<name>A0A1I3HPA9_9PLAN</name>
<evidence type="ECO:0008006" key="3">
    <source>
        <dbReference type="Google" id="ProtNLM"/>
    </source>
</evidence>
<dbReference type="Proteomes" id="UP000199518">
    <property type="component" value="Unassembled WGS sequence"/>
</dbReference>
<dbReference type="AlphaFoldDB" id="A0A1I3HPA9"/>
<proteinExistence type="predicted"/>
<dbReference type="EMBL" id="FOQD01000008">
    <property type="protein sequence ID" value="SFI37608.1"/>
    <property type="molecule type" value="Genomic_DNA"/>
</dbReference>
<sequence length="187" mass="21026">MISTRQVYRMLGNETLWDLAHDCHAALQQTEIPYAVAGDVAVCLHGYRRNTVDLDLLVRAVDQAQIKTAFESQGFTWAAEQQEFRSADGIPVHFLFAGERSGPGAEARFPDPAEQKNLTIVDGLQTLSLARLIETKLASGEGNMRRTHKDFADVVELIAIHGLRSEYARHLHKSIRKTFRELVKTVR</sequence>
<dbReference type="OrthoDB" id="284878at2"/>
<dbReference type="InterPro" id="IPR043519">
    <property type="entry name" value="NT_sf"/>
</dbReference>
<reference evidence="2" key="1">
    <citation type="submission" date="2016-10" db="EMBL/GenBank/DDBJ databases">
        <authorList>
            <person name="Varghese N."/>
            <person name="Submissions S."/>
        </authorList>
    </citation>
    <scope>NUCLEOTIDE SEQUENCE [LARGE SCALE GENOMIC DNA]</scope>
    <source>
        <strain evidence="2">DSM 26348</strain>
    </source>
</reference>
<keyword evidence="2" id="KW-1185">Reference proteome</keyword>
<gene>
    <name evidence="1" type="ORF">SAMN05421753_108143</name>
</gene>
<accession>A0A1I3HPA9</accession>
<organism evidence="1 2">
    <name type="scientific">Planctomicrobium piriforme</name>
    <dbReference type="NCBI Taxonomy" id="1576369"/>
    <lineage>
        <taxon>Bacteria</taxon>
        <taxon>Pseudomonadati</taxon>
        <taxon>Planctomycetota</taxon>
        <taxon>Planctomycetia</taxon>
        <taxon>Planctomycetales</taxon>
        <taxon>Planctomycetaceae</taxon>
        <taxon>Planctomicrobium</taxon>
    </lineage>
</organism>
<evidence type="ECO:0000313" key="2">
    <source>
        <dbReference type="Proteomes" id="UP000199518"/>
    </source>
</evidence>
<dbReference type="SUPFAM" id="SSF81301">
    <property type="entry name" value="Nucleotidyltransferase"/>
    <property type="match status" value="1"/>
</dbReference>
<dbReference type="Gene3D" id="3.30.460.40">
    <property type="match status" value="1"/>
</dbReference>
<protein>
    <recommendedName>
        <fullName evidence="3">Nucleotidyltransferase family protein</fullName>
    </recommendedName>
</protein>